<dbReference type="Proteomes" id="UP000616151">
    <property type="component" value="Unassembled WGS sequence"/>
</dbReference>
<protein>
    <submittedName>
        <fullName evidence="1">Uncharacterized protein</fullName>
    </submittedName>
</protein>
<name>A0ACC5R8W9_9HYPH</name>
<proteinExistence type="predicted"/>
<accession>A0ACC5R8W9</accession>
<evidence type="ECO:0000313" key="2">
    <source>
        <dbReference type="Proteomes" id="UP000616151"/>
    </source>
</evidence>
<reference evidence="1" key="1">
    <citation type="submission" date="2021-01" db="EMBL/GenBank/DDBJ databases">
        <authorList>
            <person name="Sun Q."/>
        </authorList>
    </citation>
    <scope>NUCLEOTIDE SEQUENCE</scope>
    <source>
        <strain evidence="1">YIM B02566</strain>
    </source>
</reference>
<evidence type="ECO:0000313" key="1">
    <source>
        <dbReference type="EMBL" id="MBK1869042.1"/>
    </source>
</evidence>
<organism evidence="1 2">
    <name type="scientific">Taklimakanibacter albus</name>
    <dbReference type="NCBI Taxonomy" id="2800327"/>
    <lineage>
        <taxon>Bacteria</taxon>
        <taxon>Pseudomonadati</taxon>
        <taxon>Pseudomonadota</taxon>
        <taxon>Alphaproteobacteria</taxon>
        <taxon>Hyphomicrobiales</taxon>
        <taxon>Aestuariivirgaceae</taxon>
        <taxon>Taklimakanibacter</taxon>
    </lineage>
</organism>
<comment type="caution">
    <text evidence="1">The sequence shown here is derived from an EMBL/GenBank/DDBJ whole genome shotgun (WGS) entry which is preliminary data.</text>
</comment>
<keyword evidence="2" id="KW-1185">Reference proteome</keyword>
<sequence>MKLSDIRLALAMTLLPACLSLTTPAIAHDDVGAAIAGGIIGLAAGAALSSHHHHDKTIYYPSYAPPYPAGGYNPYFNQSFSPSPGVVCYPAQRACYHLDGDFAGGWTARTFGY</sequence>
<gene>
    <name evidence="1" type="ORF">JHL16_21970</name>
</gene>
<dbReference type="EMBL" id="JAENHL010000007">
    <property type="protein sequence ID" value="MBK1869042.1"/>
    <property type="molecule type" value="Genomic_DNA"/>
</dbReference>